<protein>
    <submittedName>
        <fullName evidence="4">Thymidylate synthase</fullName>
    </submittedName>
</protein>
<dbReference type="PANTHER" id="PTHR11548">
    <property type="entry name" value="THYMIDYLATE SYNTHASE 1"/>
    <property type="match status" value="1"/>
</dbReference>
<dbReference type="Pfam" id="PF00303">
    <property type="entry name" value="Thymidylat_synt"/>
    <property type="match status" value="1"/>
</dbReference>
<evidence type="ECO:0000313" key="5">
    <source>
        <dbReference type="Proteomes" id="UP001448614"/>
    </source>
</evidence>
<dbReference type="PANTHER" id="PTHR11548:SF1">
    <property type="entry name" value="THYMIDYLATE SYNTHASE 1"/>
    <property type="match status" value="1"/>
</dbReference>
<comment type="caution">
    <text evidence="4">The sequence shown here is derived from an EMBL/GenBank/DDBJ whole genome shotgun (WGS) entry which is preliminary data.</text>
</comment>
<evidence type="ECO:0000256" key="1">
    <source>
        <dbReference type="ARBA" id="ARBA00022603"/>
    </source>
</evidence>
<proteinExistence type="predicted"/>
<keyword evidence="2" id="KW-0808">Transferase</keyword>
<dbReference type="InterPro" id="IPR023451">
    <property type="entry name" value="Thymidate_synth/dCMP_Mease_dom"/>
</dbReference>
<reference evidence="4 5" key="1">
    <citation type="journal article" date="2024" name="Appl. Microbiol. Biotechnol.">
        <title>Biosynthetic gene clusters with biotechnological applications in novel Antarctic isolates from Actinomycetota.</title>
        <authorList>
            <person name="Bruna P."/>
            <person name="Nunez-Montero K."/>
            <person name="Contreras M.J."/>
            <person name="Leal K."/>
            <person name="Garcia M."/>
            <person name="Abanto M."/>
            <person name="Barrientos L."/>
        </authorList>
    </citation>
    <scope>NUCLEOTIDE SEQUENCE [LARGE SCALE GENOMIC DNA]</scope>
    <source>
        <strain evidence="4 5">Se16.17</strain>
    </source>
</reference>
<name>A0ABV0GTC5_PAENI</name>
<sequence>MATGSEVQVRGHLTKELNHQTISLLRPLERCIVIPKRFNDIFATIAETIWVIAGRNDLSFLNHYLPRAPEFSDDGMTWRAGYGPRLRSWAGIDQLDRVRRILMEDPSSRRAVLSIFDPAVDFEESKDIPCTNWLHFTVRDGSLDLCIAVRSNDLMWGFSGINTFEWSVLHEMMAYWLGTKVGTVTYFISSLHLYERHFERAQQILAGRGHSPYSSYPAEVQFNTTFAELPSILERWFEIEFSIREGISKPQEINDFPDPLLRDYLFMLEAYWTQRRAPHGRFEPLLAQVGDRALATAGISYFSKGQNNVENYGPEIIGASVPDKNDLIRHLTSLHSVKDAMYGNSWKRRGEQISIMANVARKIDRLVLFRPGAPSSTESALDTAMDLLVYAIKYMTYLRDVLGESPPPGVETWSDGLAGFNRTIEDLPDVPSVRSYAQATAVVTEAFQKLEQSFECSAGVGERQPLVWALAVDAWALLWAMVSEGPLEAKRLIDLGDDGIFP</sequence>
<dbReference type="Gene3D" id="3.30.572.10">
    <property type="entry name" value="Thymidylate synthase/dCMP hydroxymethylase domain"/>
    <property type="match status" value="1"/>
</dbReference>
<dbReference type="InterPro" id="IPR045097">
    <property type="entry name" value="Thymidate_synth/dCMP_Mease"/>
</dbReference>
<dbReference type="SUPFAM" id="SSF55831">
    <property type="entry name" value="Thymidylate synthase/dCMP hydroxymethylase"/>
    <property type="match status" value="1"/>
</dbReference>
<dbReference type="InterPro" id="IPR036926">
    <property type="entry name" value="Thymidate_synth/dCMP_Mease_sf"/>
</dbReference>
<gene>
    <name evidence="4" type="ORF">V3C41_11370</name>
</gene>
<evidence type="ECO:0000313" key="4">
    <source>
        <dbReference type="EMBL" id="MEO3941667.1"/>
    </source>
</evidence>
<dbReference type="RefSeq" id="WP_347783630.1">
    <property type="nucleotide sequence ID" value="NZ_JBBMFV010000004.1"/>
</dbReference>
<evidence type="ECO:0000256" key="2">
    <source>
        <dbReference type="ARBA" id="ARBA00022679"/>
    </source>
</evidence>
<organism evidence="4 5">
    <name type="scientific">Paenarthrobacter nicotinovorans</name>
    <name type="common">Arthrobacter nicotinovorans</name>
    <dbReference type="NCBI Taxonomy" id="29320"/>
    <lineage>
        <taxon>Bacteria</taxon>
        <taxon>Bacillati</taxon>
        <taxon>Actinomycetota</taxon>
        <taxon>Actinomycetes</taxon>
        <taxon>Micrococcales</taxon>
        <taxon>Micrococcaceae</taxon>
        <taxon>Paenarthrobacter</taxon>
    </lineage>
</organism>
<keyword evidence="1" id="KW-0489">Methyltransferase</keyword>
<accession>A0ABV0GTC5</accession>
<feature type="domain" description="Thymidylate synthase/dCMP hydroxymethylase" evidence="3">
    <location>
        <begin position="43"/>
        <end position="206"/>
    </location>
</feature>
<keyword evidence="5" id="KW-1185">Reference proteome</keyword>
<dbReference type="Proteomes" id="UP001448614">
    <property type="component" value="Unassembled WGS sequence"/>
</dbReference>
<dbReference type="EMBL" id="JBBMFV010000004">
    <property type="protein sequence ID" value="MEO3941667.1"/>
    <property type="molecule type" value="Genomic_DNA"/>
</dbReference>
<evidence type="ECO:0000259" key="3">
    <source>
        <dbReference type="Pfam" id="PF00303"/>
    </source>
</evidence>